<dbReference type="EMBL" id="SGPK01000072">
    <property type="protein sequence ID" value="THH09192.1"/>
    <property type="molecule type" value="Genomic_DNA"/>
</dbReference>
<accession>A0A4S4LBS7</accession>
<keyword evidence="3" id="KW-1185">Reference proteome</keyword>
<evidence type="ECO:0000313" key="2">
    <source>
        <dbReference type="EMBL" id="THH09192.1"/>
    </source>
</evidence>
<organism evidence="2 3">
    <name type="scientific">Phellinidium pouzarii</name>
    <dbReference type="NCBI Taxonomy" id="167371"/>
    <lineage>
        <taxon>Eukaryota</taxon>
        <taxon>Fungi</taxon>
        <taxon>Dikarya</taxon>
        <taxon>Basidiomycota</taxon>
        <taxon>Agaricomycotina</taxon>
        <taxon>Agaricomycetes</taxon>
        <taxon>Hymenochaetales</taxon>
        <taxon>Hymenochaetaceae</taxon>
        <taxon>Phellinidium</taxon>
    </lineage>
</organism>
<comment type="caution">
    <text evidence="2">The sequence shown here is derived from an EMBL/GenBank/DDBJ whole genome shotgun (WGS) entry which is preliminary data.</text>
</comment>
<name>A0A4S4LBS7_9AGAM</name>
<sequence>MSTRRRIGVSTATTEAARRQLMQPVPCWEKVWATPEDALPNSTLKVFKWVKTDRKQSFSDEEEEPDLEPLAPLPDLEPETNEGDDDMEQDDQTISAVPDIASRAVSEPVTAPQESEEATPALSKPHPLSMSLIPDSPTPAPDLDDPSLDTPGLKPLDSNLDVSSSLDDVAGTSLQVPPELSGDIGMVDLDITQLGPDGTQFESAGDLAQIQGTDVLLGGEAMDGSVDPFNPPT</sequence>
<reference evidence="2 3" key="1">
    <citation type="submission" date="2019-02" db="EMBL/GenBank/DDBJ databases">
        <title>Genome sequencing of the rare red list fungi Phellinidium pouzarii.</title>
        <authorList>
            <person name="Buettner E."/>
            <person name="Kellner H."/>
        </authorList>
    </citation>
    <scope>NUCLEOTIDE SEQUENCE [LARGE SCALE GENOMIC DNA]</scope>
    <source>
        <strain evidence="2 3">DSM 108285</strain>
    </source>
</reference>
<evidence type="ECO:0000313" key="3">
    <source>
        <dbReference type="Proteomes" id="UP000308199"/>
    </source>
</evidence>
<proteinExistence type="predicted"/>
<evidence type="ECO:0000256" key="1">
    <source>
        <dbReference type="SAM" id="MobiDB-lite"/>
    </source>
</evidence>
<feature type="compositionally biased region" description="Acidic residues" evidence="1">
    <location>
        <begin position="76"/>
        <end position="91"/>
    </location>
</feature>
<feature type="region of interest" description="Disordered" evidence="1">
    <location>
        <begin position="54"/>
        <end position="182"/>
    </location>
</feature>
<dbReference type="AlphaFoldDB" id="A0A4S4LBS7"/>
<gene>
    <name evidence="2" type="ORF">EW145_g2184</name>
</gene>
<feature type="compositionally biased region" description="Low complexity" evidence="1">
    <location>
        <begin position="156"/>
        <end position="169"/>
    </location>
</feature>
<dbReference type="OrthoDB" id="2595509at2759"/>
<protein>
    <submittedName>
        <fullName evidence="2">Uncharacterized protein</fullName>
    </submittedName>
</protein>
<dbReference type="Proteomes" id="UP000308199">
    <property type="component" value="Unassembled WGS sequence"/>
</dbReference>